<dbReference type="OrthoDB" id="5380721at2"/>
<dbReference type="PANTHER" id="PTHR37809:SF1">
    <property type="entry name" value="RIBOSOMAL PROTEIN S12 METHYLTHIOTRANSFERASE ACCESSORY FACTOR YCAO"/>
    <property type="match status" value="1"/>
</dbReference>
<dbReference type="InterPro" id="IPR022291">
    <property type="entry name" value="Bacteriocin_synth_cyclodeHase"/>
</dbReference>
<organism evidence="2 3">
    <name type="scientific">Hyalangium minutum</name>
    <dbReference type="NCBI Taxonomy" id="394096"/>
    <lineage>
        <taxon>Bacteria</taxon>
        <taxon>Pseudomonadati</taxon>
        <taxon>Myxococcota</taxon>
        <taxon>Myxococcia</taxon>
        <taxon>Myxococcales</taxon>
        <taxon>Cystobacterineae</taxon>
        <taxon>Archangiaceae</taxon>
        <taxon>Hyalangium</taxon>
    </lineage>
</organism>
<dbReference type="Gene3D" id="3.90.930.60">
    <property type="match status" value="1"/>
</dbReference>
<sequence length="728" mass="79991">MRPSLEAILRWSPDLQVEPAASGGALLLSEQAWFPLVESPYEELAALVDGQRTVQEILEAAAPALTPHEVFFALRDLLEQGYLVELPPGSESPLVGFWSAMGAEPGSASERVASTPVSVAGGGEPVATLLAEALRGAGLDVRPDAALRVVATDDYLSPELEAFSERARAEGVTWLPVKPGGRRGWFGPLVRPSQGPCWHCLTERLRMNRAAEQVAGVSRRPLPSPPAAVSACLQVAAVQLARWIASGPESDALDPLITLDHRTLEVKRHPVTRLPHCARCGQPAQAPARAGAPLVLSPRPKRFTREGGHRICSPEETSQRLASQLSPLTGIISGVNPVPRSEPAPWTTFAAHYSVPVRPGDTLRSLQRRFSSGKGVTEAQAQVSALCEAIERHHCFLHGDEPRVHARAHELDAPHVPPHELLHFSEAQYRNRASWNEQVYDPRQRIPAPVSLDAPLDWTPAWSLTHQARRYLPTALCYEVPPPAGEPFCFHNYHGHAAGNVLEEAILQGFLELVERDAIALWWYPRVPRPQVALERFESPWIGSIQQWYRERGWKLQVVDITTDLGIPVFAAAAYAPAQQQLYLGFGCHLEAPLGVQRALTELNQMLDWGRASGDDGSQRVDPEALEFLLGESALPAKGPSDYTAQASGDLREDILTCVERTRALGMDFLVVDQTRPEVDFPVVKVVVPPLRHHWPRFGPGRLYDVPVKLGWRSAPVEEAALNPFFPF</sequence>
<dbReference type="Gene3D" id="3.30.160.660">
    <property type="match status" value="1"/>
</dbReference>
<dbReference type="RefSeq" id="WP_044199179.1">
    <property type="nucleotide sequence ID" value="NZ_JMCB01000030.1"/>
</dbReference>
<dbReference type="PANTHER" id="PTHR37809">
    <property type="entry name" value="RIBOSOMAL PROTEIN S12 METHYLTHIOTRANSFERASE ACCESSORY FACTOR YCAO"/>
    <property type="match status" value="1"/>
</dbReference>
<dbReference type="PROSITE" id="PS51664">
    <property type="entry name" value="YCAO"/>
    <property type="match status" value="1"/>
</dbReference>
<feature type="domain" description="YcaO" evidence="1">
    <location>
        <begin position="373"/>
        <end position="728"/>
    </location>
</feature>
<dbReference type="Proteomes" id="UP000028725">
    <property type="component" value="Unassembled WGS sequence"/>
</dbReference>
<comment type="caution">
    <text evidence="2">The sequence shown here is derived from an EMBL/GenBank/DDBJ whole genome shotgun (WGS) entry which is preliminary data.</text>
</comment>
<dbReference type="NCBIfam" id="TIGR03882">
    <property type="entry name" value="cyclo_dehyd_2"/>
    <property type="match status" value="1"/>
</dbReference>
<gene>
    <name evidence="2" type="ORF">DB31_5939</name>
</gene>
<dbReference type="NCBIfam" id="TIGR00702">
    <property type="entry name" value="YcaO-type kinase domain"/>
    <property type="match status" value="1"/>
</dbReference>
<dbReference type="Gene3D" id="3.30.1330.230">
    <property type="match status" value="1"/>
</dbReference>
<dbReference type="AlphaFoldDB" id="A0A085VYT7"/>
<dbReference type="Gene3D" id="3.40.50.720">
    <property type="entry name" value="NAD(P)-binding Rossmann-like Domain"/>
    <property type="match status" value="1"/>
</dbReference>
<proteinExistence type="predicted"/>
<evidence type="ECO:0000259" key="1">
    <source>
        <dbReference type="PROSITE" id="PS51664"/>
    </source>
</evidence>
<dbReference type="Pfam" id="PF02624">
    <property type="entry name" value="YcaO"/>
    <property type="match status" value="1"/>
</dbReference>
<accession>A0A085VYT7</accession>
<reference evidence="2 3" key="1">
    <citation type="submission" date="2014-04" db="EMBL/GenBank/DDBJ databases">
        <title>Genome assembly of Hyalangium minutum DSM 14724.</title>
        <authorList>
            <person name="Sharma G."/>
            <person name="Subramanian S."/>
        </authorList>
    </citation>
    <scope>NUCLEOTIDE SEQUENCE [LARGE SCALE GENOMIC DNA]</scope>
    <source>
        <strain evidence="2 3">DSM 14724</strain>
    </source>
</reference>
<evidence type="ECO:0000313" key="3">
    <source>
        <dbReference type="Proteomes" id="UP000028725"/>
    </source>
</evidence>
<dbReference type="EMBL" id="JMCB01000030">
    <property type="protein sequence ID" value="KFE60600.1"/>
    <property type="molecule type" value="Genomic_DNA"/>
</dbReference>
<keyword evidence="3" id="KW-1185">Reference proteome</keyword>
<dbReference type="Gene3D" id="3.30.40.250">
    <property type="match status" value="1"/>
</dbReference>
<name>A0A085VYT7_9BACT</name>
<dbReference type="STRING" id="394096.DB31_5939"/>
<evidence type="ECO:0000313" key="2">
    <source>
        <dbReference type="EMBL" id="KFE60600.1"/>
    </source>
</evidence>
<dbReference type="InterPro" id="IPR003776">
    <property type="entry name" value="YcaO-like_dom"/>
</dbReference>
<protein>
    <recommendedName>
        <fullName evidence="1">YcaO domain-containing protein</fullName>
    </recommendedName>
</protein>